<evidence type="ECO:0000256" key="8">
    <source>
        <dbReference type="RuleBase" id="RU003887"/>
    </source>
</evidence>
<dbReference type="InterPro" id="IPR042092">
    <property type="entry name" value="PsdUridine_s_RsuA/RluB/E/F_cat"/>
</dbReference>
<dbReference type="Gene3D" id="3.30.70.1560">
    <property type="entry name" value="Alpha-L RNA-binding motif"/>
    <property type="match status" value="1"/>
</dbReference>
<dbReference type="InterPro" id="IPR020094">
    <property type="entry name" value="TruA/RsuA/RluB/E/F_N"/>
</dbReference>
<dbReference type="SUPFAM" id="SSF55174">
    <property type="entry name" value="Alpha-L RNA-binding motif"/>
    <property type="match status" value="1"/>
</dbReference>
<dbReference type="InterPro" id="IPR020103">
    <property type="entry name" value="PsdUridine_synth_cat_dom_sf"/>
</dbReference>
<dbReference type="GO" id="GO:0000455">
    <property type="term" value="P:enzyme-directed rRNA pseudouridine synthesis"/>
    <property type="evidence" value="ECO:0007669"/>
    <property type="project" value="UniProtKB-ARBA"/>
</dbReference>
<evidence type="ECO:0000256" key="1">
    <source>
        <dbReference type="ARBA" id="ARBA00008348"/>
    </source>
</evidence>
<keyword evidence="3 7" id="KW-0694">RNA-binding</keyword>
<evidence type="ECO:0000256" key="2">
    <source>
        <dbReference type="ARBA" id="ARBA00022552"/>
    </source>
</evidence>
<dbReference type="PANTHER" id="PTHR47683">
    <property type="entry name" value="PSEUDOURIDINE SYNTHASE FAMILY PROTEIN-RELATED"/>
    <property type="match status" value="1"/>
</dbReference>
<evidence type="ECO:0000256" key="6">
    <source>
        <dbReference type="ARBA" id="ARBA00037383"/>
    </source>
</evidence>
<dbReference type="CDD" id="cd02556">
    <property type="entry name" value="PseudoU_synth_RluB"/>
    <property type="match status" value="1"/>
</dbReference>
<dbReference type="NCBIfam" id="NF007976">
    <property type="entry name" value="PRK10700.1"/>
    <property type="match status" value="1"/>
</dbReference>
<keyword evidence="12" id="KW-1185">Reference proteome</keyword>
<dbReference type="FunFam" id="3.10.290.10:FF:000003">
    <property type="entry name" value="Pseudouridine synthase"/>
    <property type="match status" value="1"/>
</dbReference>
<dbReference type="InterPro" id="IPR036986">
    <property type="entry name" value="S4_RNA-bd_sf"/>
</dbReference>
<comment type="function">
    <text evidence="6">Responsible for synthesis of pseudouridine from uracil-2605 in 23S ribosomal RNA.</text>
</comment>
<dbReference type="GO" id="GO:0160139">
    <property type="term" value="F:23S rRNA pseudouridine(2605) synthase activity"/>
    <property type="evidence" value="ECO:0007669"/>
    <property type="project" value="UniProtKB-EC"/>
</dbReference>
<sequence>MSDSGHTPSETGERLQKLLARAGLGSRRAIEGWISQGRVQINGEVAQLGARATAQDEVLVDGRSVDLGAAASPTRRVIVYNKPEGEVTTRDDPEGRPTVFDRLPRLTGERWIAVGRLDISTSGLLLFTTDGELANRLMHPSWQVDREYAVRIFGQVDDDMAERLVSGVTLEDGEARFTDLVYWGGTGHNHWYYVAIMEGRNREVRRLWESQGVQVSRLKRVRHGPIFLPSRLSAGRWEELEQADVDTLSDSVGLDRVPVKSPTPTEKHQLRRLKRKRPSRPDERKSAKPAEKGRGGAKGRQGKGRGSRR</sequence>
<proteinExistence type="inferred from homology"/>
<dbReference type="PROSITE" id="PS50889">
    <property type="entry name" value="S4"/>
    <property type="match status" value="1"/>
</dbReference>
<dbReference type="PROSITE" id="PS01149">
    <property type="entry name" value="PSI_RSU"/>
    <property type="match status" value="1"/>
</dbReference>
<dbReference type="SMART" id="SM00363">
    <property type="entry name" value="S4"/>
    <property type="match status" value="1"/>
</dbReference>
<comment type="caution">
    <text evidence="11">The sequence shown here is derived from an EMBL/GenBank/DDBJ whole genome shotgun (WGS) entry which is preliminary data.</text>
</comment>
<dbReference type="AlphaFoldDB" id="A0A2A2F8I8"/>
<dbReference type="Gene3D" id="3.10.290.10">
    <property type="entry name" value="RNA-binding S4 domain"/>
    <property type="match status" value="1"/>
</dbReference>
<dbReference type="CDD" id="cd00165">
    <property type="entry name" value="S4"/>
    <property type="match status" value="1"/>
</dbReference>
<dbReference type="Pfam" id="PF00849">
    <property type="entry name" value="PseudoU_synth_2"/>
    <property type="match status" value="1"/>
</dbReference>
<dbReference type="FunFam" id="3.30.70.1560:FF:000001">
    <property type="entry name" value="Pseudouridine synthase"/>
    <property type="match status" value="1"/>
</dbReference>
<dbReference type="RefSeq" id="WP_095616677.1">
    <property type="nucleotide sequence ID" value="NZ_NSKD01000002.1"/>
</dbReference>
<dbReference type="InterPro" id="IPR018496">
    <property type="entry name" value="PsdUridine_synth_RsuA/RluB_CS"/>
</dbReference>
<dbReference type="EC" id="5.4.99.-" evidence="8"/>
<dbReference type="GO" id="GO:0003723">
    <property type="term" value="F:RNA binding"/>
    <property type="evidence" value="ECO:0007669"/>
    <property type="project" value="UniProtKB-KW"/>
</dbReference>
<evidence type="ECO:0000259" key="10">
    <source>
        <dbReference type="SMART" id="SM00363"/>
    </source>
</evidence>
<dbReference type="SUPFAM" id="SSF55120">
    <property type="entry name" value="Pseudouridine synthase"/>
    <property type="match status" value="1"/>
</dbReference>
<feature type="domain" description="RNA-binding S4" evidence="10">
    <location>
        <begin position="13"/>
        <end position="73"/>
    </location>
</feature>
<evidence type="ECO:0000256" key="3">
    <source>
        <dbReference type="ARBA" id="ARBA00022884"/>
    </source>
</evidence>
<reference evidence="11 12" key="1">
    <citation type="submission" date="2017-08" db="EMBL/GenBank/DDBJ databases">
        <title>Halovibrio sewagensis sp. nov., isolated from wastewater of high salinity.</title>
        <authorList>
            <person name="Dong X."/>
            <person name="Zhang G."/>
        </authorList>
    </citation>
    <scope>NUCLEOTIDE SEQUENCE [LARGE SCALE GENOMIC DNA]</scope>
    <source>
        <strain evidence="11 12">YL5-2</strain>
    </source>
</reference>
<dbReference type="FunFam" id="3.30.70.580:FF:000009">
    <property type="entry name" value="Pseudouridine synthase"/>
    <property type="match status" value="1"/>
</dbReference>
<dbReference type="InterPro" id="IPR000748">
    <property type="entry name" value="PsdUridine_synth_RsuA/RluB/E/F"/>
</dbReference>
<evidence type="ECO:0000256" key="5">
    <source>
        <dbReference type="ARBA" id="ARBA00036944"/>
    </source>
</evidence>
<dbReference type="OrthoDB" id="9807213at2"/>
<protein>
    <recommendedName>
        <fullName evidence="8">Pseudouridine synthase</fullName>
        <ecNumber evidence="8">5.4.99.-</ecNumber>
    </recommendedName>
</protein>
<dbReference type="InterPro" id="IPR006145">
    <property type="entry name" value="PsdUridine_synth_RsuA/RluA"/>
</dbReference>
<feature type="compositionally biased region" description="Basic residues" evidence="9">
    <location>
        <begin position="269"/>
        <end position="278"/>
    </location>
</feature>
<dbReference type="Pfam" id="PF01479">
    <property type="entry name" value="S4"/>
    <property type="match status" value="1"/>
</dbReference>
<feature type="region of interest" description="Disordered" evidence="9">
    <location>
        <begin position="253"/>
        <end position="309"/>
    </location>
</feature>
<dbReference type="GO" id="GO:0005829">
    <property type="term" value="C:cytosol"/>
    <property type="evidence" value="ECO:0007669"/>
    <property type="project" value="UniProtKB-ARBA"/>
</dbReference>
<evidence type="ECO:0000256" key="4">
    <source>
        <dbReference type="ARBA" id="ARBA00023235"/>
    </source>
</evidence>
<comment type="catalytic activity">
    <reaction evidence="5">
        <text>uridine(2605) in 23S rRNA = pseudouridine(2605) in 23S rRNA</text>
        <dbReference type="Rhea" id="RHEA:42520"/>
        <dbReference type="Rhea" id="RHEA-COMP:10095"/>
        <dbReference type="Rhea" id="RHEA-COMP:10096"/>
        <dbReference type="ChEBI" id="CHEBI:65314"/>
        <dbReference type="ChEBI" id="CHEBI:65315"/>
        <dbReference type="EC" id="5.4.99.22"/>
    </reaction>
</comment>
<evidence type="ECO:0000256" key="9">
    <source>
        <dbReference type="SAM" id="MobiDB-lite"/>
    </source>
</evidence>
<dbReference type="PANTHER" id="PTHR47683:SF3">
    <property type="entry name" value="RIBOSOMAL LARGE SUBUNIT PSEUDOURIDINE SYNTHASE B"/>
    <property type="match status" value="1"/>
</dbReference>
<gene>
    <name evidence="11" type="ORF">CK501_05120</name>
</gene>
<evidence type="ECO:0000256" key="7">
    <source>
        <dbReference type="PROSITE-ProRule" id="PRU00182"/>
    </source>
</evidence>
<feature type="compositionally biased region" description="Basic residues" evidence="9">
    <location>
        <begin position="295"/>
        <end position="309"/>
    </location>
</feature>
<dbReference type="EMBL" id="NSKD01000002">
    <property type="protein sequence ID" value="PAU80949.1"/>
    <property type="molecule type" value="Genomic_DNA"/>
</dbReference>
<dbReference type="Proteomes" id="UP000218896">
    <property type="component" value="Unassembled WGS sequence"/>
</dbReference>
<dbReference type="InterPro" id="IPR050343">
    <property type="entry name" value="RsuA_PseudoU_synthase"/>
</dbReference>
<name>A0A2A2F8I8_9GAMM</name>
<keyword evidence="4 8" id="KW-0413">Isomerase</keyword>
<dbReference type="InterPro" id="IPR002942">
    <property type="entry name" value="S4_RNA-bd"/>
</dbReference>
<dbReference type="Gene3D" id="3.30.70.580">
    <property type="entry name" value="Pseudouridine synthase I, catalytic domain, N-terminal subdomain"/>
    <property type="match status" value="1"/>
</dbReference>
<evidence type="ECO:0000313" key="11">
    <source>
        <dbReference type="EMBL" id="PAU80949.1"/>
    </source>
</evidence>
<evidence type="ECO:0000313" key="12">
    <source>
        <dbReference type="Proteomes" id="UP000218896"/>
    </source>
</evidence>
<comment type="similarity">
    <text evidence="1 8">Belongs to the pseudouridine synthase RsuA family.</text>
</comment>
<accession>A0A2A2F8I8</accession>
<dbReference type="NCBIfam" id="TIGR00093">
    <property type="entry name" value="pseudouridine synthase"/>
    <property type="match status" value="1"/>
</dbReference>
<organism evidence="11 12">
    <name type="scientific">Halovibrio salipaludis</name>
    <dbReference type="NCBI Taxonomy" id="2032626"/>
    <lineage>
        <taxon>Bacteria</taxon>
        <taxon>Pseudomonadati</taxon>
        <taxon>Pseudomonadota</taxon>
        <taxon>Gammaproteobacteria</taxon>
        <taxon>Oceanospirillales</taxon>
        <taxon>Halomonadaceae</taxon>
        <taxon>Halovibrio</taxon>
    </lineage>
</organism>
<feature type="compositionally biased region" description="Basic and acidic residues" evidence="9">
    <location>
        <begin position="279"/>
        <end position="294"/>
    </location>
</feature>
<keyword evidence="2" id="KW-0698">rRNA processing</keyword>